<evidence type="ECO:0000313" key="2">
    <source>
        <dbReference type="EMBL" id="OZI57176.1"/>
    </source>
</evidence>
<dbReference type="AlphaFoldDB" id="A0A261S7Z5"/>
<accession>A0A261S7Z5</accession>
<name>A0A261S7Z5_9BORD</name>
<dbReference type="SUPFAM" id="SSF69635">
    <property type="entry name" value="Type III secretory system chaperone-like"/>
    <property type="match status" value="1"/>
</dbReference>
<dbReference type="OrthoDB" id="8656441at2"/>
<evidence type="ECO:0000313" key="1">
    <source>
        <dbReference type="EMBL" id="OZI33072.1"/>
    </source>
</evidence>
<reference evidence="2 3" key="1">
    <citation type="submission" date="2017-05" db="EMBL/GenBank/DDBJ databases">
        <title>Complete and WGS of Bordetella genogroups.</title>
        <authorList>
            <person name="Spilker T."/>
            <person name="Lipuma J."/>
        </authorList>
    </citation>
    <scope>NUCLEOTIDE SEQUENCE [LARGE SCALE GENOMIC DNA]</scope>
    <source>
        <strain evidence="2 3">AU9795</strain>
    </source>
</reference>
<organism evidence="1 4">
    <name type="scientific">Bordetella genomosp. 1</name>
    <dbReference type="NCBI Taxonomy" id="1395607"/>
    <lineage>
        <taxon>Bacteria</taxon>
        <taxon>Pseudomonadati</taxon>
        <taxon>Pseudomonadota</taxon>
        <taxon>Betaproteobacteria</taxon>
        <taxon>Burkholderiales</taxon>
        <taxon>Alcaligenaceae</taxon>
        <taxon>Bordetella</taxon>
    </lineage>
</organism>
<dbReference type="Proteomes" id="UP000217005">
    <property type="component" value="Unassembled WGS sequence"/>
</dbReference>
<dbReference type="Proteomes" id="UP000216354">
    <property type="component" value="Unassembled WGS sequence"/>
</dbReference>
<gene>
    <name evidence="2" type="ORF">CAL27_23320</name>
    <name evidence="1" type="ORF">CEG14_19660</name>
</gene>
<dbReference type="EMBL" id="NEVL01000004">
    <property type="protein sequence ID" value="OZI33072.1"/>
    <property type="molecule type" value="Genomic_DNA"/>
</dbReference>
<sequence>MNTATHPLIQRYVQRHQLPDAVRADGRATLLIDERFRVHLTPAPQGWLALNARLLGLPAAGRERDELLGEVGQFAAGMLAGHASTLVVDPAEEAIGLQQMIRPDASDLDVDEAVGQFANALSFWQAVARRYA</sequence>
<comment type="caution">
    <text evidence="1">The sequence shown here is derived from an EMBL/GenBank/DDBJ whole genome shotgun (WGS) entry which is preliminary data.</text>
</comment>
<evidence type="ECO:0000313" key="4">
    <source>
        <dbReference type="Proteomes" id="UP000217005"/>
    </source>
</evidence>
<protein>
    <recommendedName>
        <fullName evidence="5">Type III secretion system chaperone</fullName>
    </recommendedName>
</protein>
<dbReference type="Gene3D" id="3.30.1460.10">
    <property type="match status" value="1"/>
</dbReference>
<dbReference type="RefSeq" id="WP_094828067.1">
    <property type="nucleotide sequence ID" value="NZ_NEVL01000004.1"/>
</dbReference>
<dbReference type="InterPro" id="IPR010261">
    <property type="entry name" value="Tir_chaperone"/>
</dbReference>
<dbReference type="Pfam" id="PF05932">
    <property type="entry name" value="CesT"/>
    <property type="match status" value="1"/>
</dbReference>
<reference evidence="1 4" key="2">
    <citation type="submission" date="2017-05" db="EMBL/GenBank/DDBJ databases">
        <title>Complete and WGS of Bordetella genogroups.</title>
        <authorList>
            <person name="Spilker T."/>
            <person name="LiPuma J."/>
        </authorList>
    </citation>
    <scope>NUCLEOTIDE SEQUENCE [LARGE SCALE GENOMIC DNA]</scope>
    <source>
        <strain evidence="1 4">AU17610</strain>
    </source>
</reference>
<evidence type="ECO:0000313" key="3">
    <source>
        <dbReference type="Proteomes" id="UP000216354"/>
    </source>
</evidence>
<dbReference type="EMBL" id="NEVR01000006">
    <property type="protein sequence ID" value="OZI57176.1"/>
    <property type="molecule type" value="Genomic_DNA"/>
</dbReference>
<dbReference type="GO" id="GO:0030254">
    <property type="term" value="P:protein secretion by the type III secretion system"/>
    <property type="evidence" value="ECO:0007669"/>
    <property type="project" value="InterPro"/>
</dbReference>
<keyword evidence="3" id="KW-1185">Reference proteome</keyword>
<evidence type="ECO:0008006" key="5">
    <source>
        <dbReference type="Google" id="ProtNLM"/>
    </source>
</evidence>
<proteinExistence type="predicted"/>